<dbReference type="AlphaFoldDB" id="A0A518CII4"/>
<organism evidence="2 3">
    <name type="scientific">Polystyrenella longa</name>
    <dbReference type="NCBI Taxonomy" id="2528007"/>
    <lineage>
        <taxon>Bacteria</taxon>
        <taxon>Pseudomonadati</taxon>
        <taxon>Planctomycetota</taxon>
        <taxon>Planctomycetia</taxon>
        <taxon>Planctomycetales</taxon>
        <taxon>Planctomycetaceae</taxon>
        <taxon>Polystyrenella</taxon>
    </lineage>
</organism>
<evidence type="ECO:0000256" key="1">
    <source>
        <dbReference type="SAM" id="Phobius"/>
    </source>
</evidence>
<feature type="transmembrane region" description="Helical" evidence="1">
    <location>
        <begin position="350"/>
        <end position="368"/>
    </location>
</feature>
<dbReference type="EMBL" id="CP036281">
    <property type="protein sequence ID" value="QDU79053.1"/>
    <property type="molecule type" value="Genomic_DNA"/>
</dbReference>
<sequence length="462" mass="52280">MQKVRYVPLLAIILLVVLRMAIGWQFLYEGLWKTSTQSTSRPWTAAGYLSNAEGPFRDNFRELVGDPDELDWLNEEKVNARWTAWQNRFVKHYDLSEDQQKRLDTLLNGRDMYASDAIVEELPPRVAEYLGENDWSKFFTFNKDQKRLEVDGEWHMTPAERARLIWLAGLEEMDPPPLTSGAFKYNVITISDDGEKIESETVEEPTETQIAFARALDQVYDRQARLGFRERLKGTLKADPEMVGPLYATKIKDEEGKDVRFEERLPGSSEQYQDLLGRFEQMHADATLDYNWVHLDYEKTKMLEQKAKALGPIKSLDSELRTAAIKLVSLDQLSKGPVSPDPEPVQTQDFLVITGLLVLGFCLVAGLFTKLAVLLGAVMVLSFYLVMPPWPGVPQVPGPEHSFVVNKNLIEVFALLAIAAFPTGRWFGIDAAFFALFRKQKTKATTTSVKTETDSSKAAAAT</sequence>
<protein>
    <submittedName>
        <fullName evidence="2">DoxX</fullName>
    </submittedName>
</protein>
<dbReference type="OrthoDB" id="262907at2"/>
<feature type="transmembrane region" description="Helical" evidence="1">
    <location>
        <begin position="412"/>
        <end position="437"/>
    </location>
</feature>
<reference evidence="2 3" key="1">
    <citation type="submission" date="2019-02" db="EMBL/GenBank/DDBJ databases">
        <title>Deep-cultivation of Planctomycetes and their phenomic and genomic characterization uncovers novel biology.</title>
        <authorList>
            <person name="Wiegand S."/>
            <person name="Jogler M."/>
            <person name="Boedeker C."/>
            <person name="Pinto D."/>
            <person name="Vollmers J."/>
            <person name="Rivas-Marin E."/>
            <person name="Kohn T."/>
            <person name="Peeters S.H."/>
            <person name="Heuer A."/>
            <person name="Rast P."/>
            <person name="Oberbeckmann S."/>
            <person name="Bunk B."/>
            <person name="Jeske O."/>
            <person name="Meyerdierks A."/>
            <person name="Storesund J.E."/>
            <person name="Kallscheuer N."/>
            <person name="Luecker S."/>
            <person name="Lage O.M."/>
            <person name="Pohl T."/>
            <person name="Merkel B.J."/>
            <person name="Hornburger P."/>
            <person name="Mueller R.-W."/>
            <person name="Bruemmer F."/>
            <person name="Labrenz M."/>
            <person name="Spormann A.M."/>
            <person name="Op den Camp H."/>
            <person name="Overmann J."/>
            <person name="Amann R."/>
            <person name="Jetten M.S.M."/>
            <person name="Mascher T."/>
            <person name="Medema M.H."/>
            <person name="Devos D.P."/>
            <person name="Kaster A.-K."/>
            <person name="Ovreas L."/>
            <person name="Rohde M."/>
            <person name="Galperin M.Y."/>
            <person name="Jogler C."/>
        </authorList>
    </citation>
    <scope>NUCLEOTIDE SEQUENCE [LARGE SCALE GENOMIC DNA]</scope>
    <source>
        <strain evidence="2 3">Pla110</strain>
    </source>
</reference>
<dbReference type="KEGG" id="plon:Pla110_07570"/>
<feature type="transmembrane region" description="Helical" evidence="1">
    <location>
        <begin position="373"/>
        <end position="392"/>
    </location>
</feature>
<evidence type="ECO:0000313" key="2">
    <source>
        <dbReference type="EMBL" id="QDU79053.1"/>
    </source>
</evidence>
<dbReference type="RefSeq" id="WP_144993367.1">
    <property type="nucleotide sequence ID" value="NZ_CP036281.1"/>
</dbReference>
<keyword evidence="1" id="KW-1133">Transmembrane helix</keyword>
<keyword evidence="3" id="KW-1185">Reference proteome</keyword>
<keyword evidence="1" id="KW-0472">Membrane</keyword>
<evidence type="ECO:0000313" key="3">
    <source>
        <dbReference type="Proteomes" id="UP000317178"/>
    </source>
</evidence>
<dbReference type="Proteomes" id="UP000317178">
    <property type="component" value="Chromosome"/>
</dbReference>
<accession>A0A518CII4</accession>
<gene>
    <name evidence="2" type="ORF">Pla110_07570</name>
</gene>
<name>A0A518CII4_9PLAN</name>
<keyword evidence="1" id="KW-0812">Transmembrane</keyword>
<proteinExistence type="predicted"/>